<accession>A0A8X7MP07</accession>
<dbReference type="InterPro" id="IPR015797">
    <property type="entry name" value="NUDIX_hydrolase-like_dom_sf"/>
</dbReference>
<dbReference type="Pfam" id="PF15916">
    <property type="entry name" value="DUF4743"/>
    <property type="match status" value="1"/>
</dbReference>
<dbReference type="AlphaFoldDB" id="A0A8X7MP07"/>
<dbReference type="Gene3D" id="3.90.79.10">
    <property type="entry name" value="Nucleoside Triphosphate Pyrophosphohydrolase"/>
    <property type="match status" value="1"/>
</dbReference>
<evidence type="ECO:0000313" key="2">
    <source>
        <dbReference type="EMBL" id="KAE8242709.1"/>
    </source>
</evidence>
<organism evidence="2 3">
    <name type="scientific">Tilletia controversa</name>
    <name type="common">dwarf bunt fungus</name>
    <dbReference type="NCBI Taxonomy" id="13291"/>
    <lineage>
        <taxon>Eukaryota</taxon>
        <taxon>Fungi</taxon>
        <taxon>Dikarya</taxon>
        <taxon>Basidiomycota</taxon>
        <taxon>Ustilaginomycotina</taxon>
        <taxon>Exobasidiomycetes</taxon>
        <taxon>Tilletiales</taxon>
        <taxon>Tilletiaceae</taxon>
        <taxon>Tilletia</taxon>
    </lineage>
</organism>
<dbReference type="InterPro" id="IPR000086">
    <property type="entry name" value="NUDIX_hydrolase_dom"/>
</dbReference>
<dbReference type="InterPro" id="IPR031804">
    <property type="entry name" value="DUF4743"/>
</dbReference>
<comment type="caution">
    <text evidence="2">The sequence shown here is derived from an EMBL/GenBank/DDBJ whole genome shotgun (WGS) entry which is preliminary data.</text>
</comment>
<dbReference type="Proteomes" id="UP000077684">
    <property type="component" value="Unassembled WGS sequence"/>
</dbReference>
<dbReference type="GO" id="GO:0044715">
    <property type="term" value="F:8-oxo-dGDP phosphatase activity"/>
    <property type="evidence" value="ECO:0007669"/>
    <property type="project" value="UniProtKB-ARBA"/>
</dbReference>
<reference evidence="2" key="1">
    <citation type="submission" date="2016-04" db="EMBL/GenBank/DDBJ databases">
        <authorList>
            <person name="Nguyen H.D."/>
            <person name="Samba Siva P."/>
            <person name="Cullis J."/>
            <person name="Levesque C.A."/>
            <person name="Hambleton S."/>
        </authorList>
    </citation>
    <scope>NUCLEOTIDE SEQUENCE</scope>
    <source>
        <strain evidence="2">DAOMC 236426</strain>
    </source>
</reference>
<reference evidence="2" key="2">
    <citation type="journal article" date="2019" name="IMA Fungus">
        <title>Genome sequencing and comparison of five Tilletia species to identify candidate genes for the detection of regulated species infecting wheat.</title>
        <authorList>
            <person name="Nguyen H.D.T."/>
            <person name="Sultana T."/>
            <person name="Kesanakurti P."/>
            <person name="Hambleton S."/>
        </authorList>
    </citation>
    <scope>NUCLEOTIDE SEQUENCE</scope>
    <source>
        <strain evidence="2">DAOMC 236426</strain>
    </source>
</reference>
<dbReference type="EMBL" id="LWDE02001047">
    <property type="protein sequence ID" value="KAE8242709.1"/>
    <property type="molecule type" value="Genomic_DNA"/>
</dbReference>
<protein>
    <recommendedName>
        <fullName evidence="1">Nudix hydrolase domain-containing protein</fullName>
    </recommendedName>
</protein>
<dbReference type="CDD" id="cd03676">
    <property type="entry name" value="NUDIX_Tnr3_like"/>
    <property type="match status" value="1"/>
</dbReference>
<dbReference type="Pfam" id="PF00293">
    <property type="entry name" value="NUDIX"/>
    <property type="match status" value="1"/>
</dbReference>
<evidence type="ECO:0000313" key="3">
    <source>
        <dbReference type="Proteomes" id="UP000077684"/>
    </source>
</evidence>
<sequence length="338" mass="37069">MGGTSVHRGQVGGEGGGKNLLSLLEVVHLCHNCHEPQLDPNLHSFLVDGVRFGYIIPSVYAQIQKEVTSSSSPSESAIRLIAPSSATASSTGTQSVLGAVTFSDWCQTPDQRSTALQSLAEKWKKEGLFPYQLGGWRNELYAIWGPGHTVAFRLERAACALWGVATFGVHLNGYTPDMRVWIPRRAANKATWPSYLDNTVAGGITAGDSQGESIVRECWEEAGFPEDLVRKHIKATGVITYVHKTDDGFVQPEIEYTYDLALPSADILPQPVDGEAEAFELMSFEQIITLLRQARFKPNCALVLIDFYIRHGLITAESEPDYVEIVAKLHKSLGLPMP</sequence>
<dbReference type="FunFam" id="3.90.79.10:FF:000019">
    <property type="entry name" value="Thiamin pyrophosphokinase, putative"/>
    <property type="match status" value="1"/>
</dbReference>
<evidence type="ECO:0000259" key="1">
    <source>
        <dbReference type="PROSITE" id="PS51462"/>
    </source>
</evidence>
<dbReference type="PANTHER" id="PTHR13622">
    <property type="entry name" value="THIAMIN PYROPHOSPHOKINASE"/>
    <property type="match status" value="1"/>
</dbReference>
<dbReference type="PANTHER" id="PTHR13622:SF8">
    <property type="entry name" value="THIAMIN PYROPHOSPHOKINASE 1"/>
    <property type="match status" value="1"/>
</dbReference>
<proteinExistence type="predicted"/>
<dbReference type="SUPFAM" id="SSF55811">
    <property type="entry name" value="Nudix"/>
    <property type="match status" value="1"/>
</dbReference>
<name>A0A8X7MP07_9BASI</name>
<feature type="domain" description="Nudix hydrolase" evidence="1">
    <location>
        <begin position="161"/>
        <end position="306"/>
    </location>
</feature>
<gene>
    <name evidence="2" type="ORF">A4X06_0g6789</name>
</gene>
<keyword evidence="3" id="KW-1185">Reference proteome</keyword>
<dbReference type="PROSITE" id="PS51462">
    <property type="entry name" value="NUDIX"/>
    <property type="match status" value="1"/>
</dbReference>